<dbReference type="EMBL" id="FRAB01000003">
    <property type="protein sequence ID" value="SHJ56351.1"/>
    <property type="molecule type" value="Genomic_DNA"/>
</dbReference>
<name>A0A1M6KBM6_9BURK</name>
<evidence type="ECO:0008006" key="3">
    <source>
        <dbReference type="Google" id="ProtNLM"/>
    </source>
</evidence>
<dbReference type="Proteomes" id="UP000184395">
    <property type="component" value="Unassembled WGS sequence"/>
</dbReference>
<evidence type="ECO:0000313" key="2">
    <source>
        <dbReference type="Proteomes" id="UP000184395"/>
    </source>
</evidence>
<protein>
    <recommendedName>
        <fullName evidence="3">Sulfotransferase family protein</fullName>
    </recommendedName>
</protein>
<dbReference type="OrthoDB" id="9000245at2"/>
<reference evidence="1 2" key="1">
    <citation type="submission" date="2016-11" db="EMBL/GenBank/DDBJ databases">
        <authorList>
            <person name="Jaros S."/>
            <person name="Januszkiewicz K."/>
            <person name="Wedrychowicz H."/>
        </authorList>
    </citation>
    <scope>NUCLEOTIDE SEQUENCE [LARGE SCALE GENOMIC DNA]</scope>
    <source>
        <strain evidence="1 2">LMG 20594</strain>
    </source>
</reference>
<accession>A0A1M6KBM6</accession>
<dbReference type="AlphaFoldDB" id="A0A1M6KBM6"/>
<dbReference type="RefSeq" id="WP_073427387.1">
    <property type="nucleotide sequence ID" value="NZ_CADFGY010000001.1"/>
</dbReference>
<dbReference type="Gene3D" id="3.40.50.300">
    <property type="entry name" value="P-loop containing nucleotide triphosphate hydrolases"/>
    <property type="match status" value="1"/>
</dbReference>
<proteinExistence type="predicted"/>
<gene>
    <name evidence="1" type="ORF">SAMN05192548_1003161</name>
</gene>
<sequence>MSNDPSQRQDDTASESALKQGVFLHTGWRSAGTWIWSRLRALETVTGFYEPLSNVLADLSFADVSAVRPTLTSGHPPLAAPYFDEYRPYLQEGARGVAGYRKRFGTDRFGREPDAEFPALQGYLRNLCERSVEQGKVPVLKFCRSSGRLPWLKRAFPEALHVSVLRNPASQFASGWLLNQQWSNPFFVAAPFRVLGLNQSEPLVRQAIAVCGVSLPPVAPSSEDAYAMACEQYARTAEGNNAYRAFIALWILCALRMAEGVDLLIDVDRLGQSRDYAAALRAEFDAHTGLSPDFASARDLVEETKRSAPRMAGIDGRSMRAVHSAALKFLKTHGGADTPFAELIREKMVLANELTEQWR</sequence>
<evidence type="ECO:0000313" key="1">
    <source>
        <dbReference type="EMBL" id="SHJ56351.1"/>
    </source>
</evidence>
<organism evidence="1 2">
    <name type="scientific">Paraburkholderia terricola</name>
    <dbReference type="NCBI Taxonomy" id="169427"/>
    <lineage>
        <taxon>Bacteria</taxon>
        <taxon>Pseudomonadati</taxon>
        <taxon>Pseudomonadota</taxon>
        <taxon>Betaproteobacteria</taxon>
        <taxon>Burkholderiales</taxon>
        <taxon>Burkholderiaceae</taxon>
        <taxon>Paraburkholderia</taxon>
    </lineage>
</organism>
<dbReference type="SUPFAM" id="SSF52540">
    <property type="entry name" value="P-loop containing nucleoside triphosphate hydrolases"/>
    <property type="match status" value="1"/>
</dbReference>
<dbReference type="InterPro" id="IPR027417">
    <property type="entry name" value="P-loop_NTPase"/>
</dbReference>